<dbReference type="Proteomes" id="UP001163823">
    <property type="component" value="Chromosome 8"/>
</dbReference>
<feature type="compositionally biased region" description="Acidic residues" evidence="1">
    <location>
        <begin position="79"/>
        <end position="88"/>
    </location>
</feature>
<evidence type="ECO:0000313" key="2">
    <source>
        <dbReference type="EMBL" id="KAJ7960141.1"/>
    </source>
</evidence>
<comment type="caution">
    <text evidence="2">The sequence shown here is derived from an EMBL/GenBank/DDBJ whole genome shotgun (WGS) entry which is preliminary data.</text>
</comment>
<accession>A0AAD7LL37</accession>
<reference evidence="2" key="1">
    <citation type="journal article" date="2023" name="Science">
        <title>Elucidation of the pathway for biosynthesis of saponin adjuvants from the soapbark tree.</title>
        <authorList>
            <person name="Reed J."/>
            <person name="Orme A."/>
            <person name="El-Demerdash A."/>
            <person name="Owen C."/>
            <person name="Martin L.B.B."/>
            <person name="Misra R.C."/>
            <person name="Kikuchi S."/>
            <person name="Rejzek M."/>
            <person name="Martin A.C."/>
            <person name="Harkess A."/>
            <person name="Leebens-Mack J."/>
            <person name="Louveau T."/>
            <person name="Stephenson M.J."/>
            <person name="Osbourn A."/>
        </authorList>
    </citation>
    <scope>NUCLEOTIDE SEQUENCE</scope>
    <source>
        <strain evidence="2">S10</strain>
    </source>
</reference>
<dbReference type="EMBL" id="JARAOO010000008">
    <property type="protein sequence ID" value="KAJ7960141.1"/>
    <property type="molecule type" value="Genomic_DNA"/>
</dbReference>
<sequence>MDDLQLESAFITRLLAGVQVSCRVWLKERNPSLDISEAKWPGEEEVEEEERLAKMLAETEVATGEESEDEGAADREVETIELDADGVVEGEKNEDNNADNQ</sequence>
<dbReference type="AlphaFoldDB" id="A0AAD7LL37"/>
<feature type="region of interest" description="Disordered" evidence="1">
    <location>
        <begin position="60"/>
        <end position="101"/>
    </location>
</feature>
<dbReference type="KEGG" id="qsa:O6P43_020628"/>
<evidence type="ECO:0000256" key="1">
    <source>
        <dbReference type="SAM" id="MobiDB-lite"/>
    </source>
</evidence>
<name>A0AAD7LL37_QUISA</name>
<proteinExistence type="predicted"/>
<keyword evidence="3" id="KW-1185">Reference proteome</keyword>
<gene>
    <name evidence="2" type="ORF">O6P43_020628</name>
</gene>
<evidence type="ECO:0000313" key="3">
    <source>
        <dbReference type="Proteomes" id="UP001163823"/>
    </source>
</evidence>
<organism evidence="2 3">
    <name type="scientific">Quillaja saponaria</name>
    <name type="common">Soap bark tree</name>
    <dbReference type="NCBI Taxonomy" id="32244"/>
    <lineage>
        <taxon>Eukaryota</taxon>
        <taxon>Viridiplantae</taxon>
        <taxon>Streptophyta</taxon>
        <taxon>Embryophyta</taxon>
        <taxon>Tracheophyta</taxon>
        <taxon>Spermatophyta</taxon>
        <taxon>Magnoliopsida</taxon>
        <taxon>eudicotyledons</taxon>
        <taxon>Gunneridae</taxon>
        <taxon>Pentapetalae</taxon>
        <taxon>rosids</taxon>
        <taxon>fabids</taxon>
        <taxon>Fabales</taxon>
        <taxon>Quillajaceae</taxon>
        <taxon>Quillaja</taxon>
    </lineage>
</organism>
<protein>
    <submittedName>
        <fullName evidence="2">Uncharacterized protein</fullName>
    </submittedName>
</protein>